<evidence type="ECO:0000313" key="1">
    <source>
        <dbReference type="EMBL" id="MED7827021.1"/>
    </source>
</evidence>
<gene>
    <name evidence="1" type="ORF">VXC91_35120</name>
</gene>
<dbReference type="RefSeq" id="WP_329511409.1">
    <property type="nucleotide sequence ID" value="NZ_BAAAYZ010000236.1"/>
</dbReference>
<dbReference type="EMBL" id="JAYWVC010000198">
    <property type="protein sequence ID" value="MED7827021.1"/>
    <property type="molecule type" value="Genomic_DNA"/>
</dbReference>
<reference evidence="1" key="1">
    <citation type="submission" date="2024-01" db="EMBL/GenBank/DDBJ databases">
        <title>First draft genome sequence data of TA4-1, the type strain of Gram-positive actinobacterium Streptomyces chiangmaiensis.</title>
        <authorList>
            <person name="Yasawong M."/>
            <person name="Nantapong N."/>
        </authorList>
    </citation>
    <scope>NUCLEOTIDE SEQUENCE</scope>
    <source>
        <strain evidence="1">TA4-1</strain>
    </source>
</reference>
<keyword evidence="2" id="KW-1185">Reference proteome</keyword>
<name>A0ABU7FSD2_9ACTN</name>
<organism evidence="1 2">
    <name type="scientific">Streptomyces chiangmaiensis</name>
    <dbReference type="NCBI Taxonomy" id="766497"/>
    <lineage>
        <taxon>Bacteria</taxon>
        <taxon>Bacillati</taxon>
        <taxon>Actinomycetota</taxon>
        <taxon>Actinomycetes</taxon>
        <taxon>Kitasatosporales</taxon>
        <taxon>Streptomycetaceae</taxon>
        <taxon>Streptomyces</taxon>
    </lineage>
</organism>
<comment type="caution">
    <text evidence="1">The sequence shown here is derived from an EMBL/GenBank/DDBJ whole genome shotgun (WGS) entry which is preliminary data.</text>
</comment>
<accession>A0ABU7FSD2</accession>
<sequence length="74" mass="7686">MGRNTYYGLGAPTEDQVKKVADHLVGSGLRDSGHNIVGGTLTDAPTVAFAGPDDWTLFARGADGRLWSRGPASG</sequence>
<evidence type="ECO:0000313" key="2">
    <source>
        <dbReference type="Proteomes" id="UP001333996"/>
    </source>
</evidence>
<dbReference type="Proteomes" id="UP001333996">
    <property type="component" value="Unassembled WGS sequence"/>
</dbReference>
<proteinExistence type="predicted"/>
<protein>
    <submittedName>
        <fullName evidence="1">Uncharacterized protein</fullName>
    </submittedName>
</protein>